<reference evidence="7 8" key="1">
    <citation type="submission" date="2019-02" db="EMBL/GenBank/DDBJ databases">
        <title>Deep-cultivation of Planctomycetes and their phenomic and genomic characterization uncovers novel biology.</title>
        <authorList>
            <person name="Wiegand S."/>
            <person name="Jogler M."/>
            <person name="Boedeker C."/>
            <person name="Pinto D."/>
            <person name="Vollmers J."/>
            <person name="Rivas-Marin E."/>
            <person name="Kohn T."/>
            <person name="Peeters S.H."/>
            <person name="Heuer A."/>
            <person name="Rast P."/>
            <person name="Oberbeckmann S."/>
            <person name="Bunk B."/>
            <person name="Jeske O."/>
            <person name="Meyerdierks A."/>
            <person name="Storesund J.E."/>
            <person name="Kallscheuer N."/>
            <person name="Luecker S."/>
            <person name="Lage O.M."/>
            <person name="Pohl T."/>
            <person name="Merkel B.J."/>
            <person name="Hornburger P."/>
            <person name="Mueller R.-W."/>
            <person name="Bruemmer F."/>
            <person name="Labrenz M."/>
            <person name="Spormann A.M."/>
            <person name="Op Den Camp H."/>
            <person name="Overmann J."/>
            <person name="Amann R."/>
            <person name="Jetten M.S.M."/>
            <person name="Mascher T."/>
            <person name="Medema M.H."/>
            <person name="Devos D.P."/>
            <person name="Kaster A.-K."/>
            <person name="Ovreas L."/>
            <person name="Rohde M."/>
            <person name="Galperin M.Y."/>
            <person name="Jogler C."/>
        </authorList>
    </citation>
    <scope>NUCLEOTIDE SEQUENCE [LARGE SCALE GENOMIC DNA]</scope>
    <source>
        <strain evidence="7 8">Poly41</strain>
    </source>
</reference>
<dbReference type="CDD" id="cd02440">
    <property type="entry name" value="AdoMet_MTases"/>
    <property type="match status" value="1"/>
</dbReference>
<dbReference type="SUPFAM" id="SSF53335">
    <property type="entry name" value="S-adenosyl-L-methionine-dependent methyltransferases"/>
    <property type="match status" value="1"/>
</dbReference>
<evidence type="ECO:0000256" key="1">
    <source>
        <dbReference type="ARBA" id="ARBA00010815"/>
    </source>
</evidence>
<keyword evidence="4" id="KW-0949">S-adenosyl-L-methionine</keyword>
<proteinExistence type="inferred from homology"/>
<accession>A0A5C6E149</accession>
<evidence type="ECO:0000256" key="2">
    <source>
        <dbReference type="ARBA" id="ARBA00022603"/>
    </source>
</evidence>
<dbReference type="InterPro" id="IPR003333">
    <property type="entry name" value="CMAS"/>
</dbReference>
<evidence type="ECO:0000313" key="7">
    <source>
        <dbReference type="EMBL" id="TWU40909.1"/>
    </source>
</evidence>
<dbReference type="PANTHER" id="PTHR43667:SF2">
    <property type="entry name" value="FATTY ACID C-METHYL TRANSFERASE"/>
    <property type="match status" value="1"/>
</dbReference>
<dbReference type="GO" id="GO:0008825">
    <property type="term" value="F:cyclopropane-fatty-acyl-phospholipid synthase activity"/>
    <property type="evidence" value="ECO:0007669"/>
    <property type="project" value="UniProtKB-EC"/>
</dbReference>
<dbReference type="InterPro" id="IPR050723">
    <property type="entry name" value="CFA/CMAS"/>
</dbReference>
<keyword evidence="5" id="KW-0443">Lipid metabolism</keyword>
<dbReference type="GO" id="GO:0008610">
    <property type="term" value="P:lipid biosynthetic process"/>
    <property type="evidence" value="ECO:0007669"/>
    <property type="project" value="InterPro"/>
</dbReference>
<comment type="similarity">
    <text evidence="1">Belongs to the CFA/CMAS family.</text>
</comment>
<evidence type="ECO:0000256" key="4">
    <source>
        <dbReference type="ARBA" id="ARBA00022691"/>
    </source>
</evidence>
<dbReference type="InterPro" id="IPR029063">
    <property type="entry name" value="SAM-dependent_MTases_sf"/>
</dbReference>
<dbReference type="PIRSF" id="PIRSF003085">
    <property type="entry name" value="CMAS"/>
    <property type="match status" value="1"/>
</dbReference>
<keyword evidence="2 7" id="KW-0489">Methyltransferase</keyword>
<name>A0A5C6E149_9BACT</name>
<keyword evidence="8" id="KW-1185">Reference proteome</keyword>
<protein>
    <submittedName>
        <fullName evidence="7">Cyclopropane-fatty-acyl-phospholipid synthase</fullName>
        <ecNumber evidence="7">2.1.1.79</ecNumber>
    </submittedName>
</protein>
<dbReference type="AlphaFoldDB" id="A0A5C6E149"/>
<evidence type="ECO:0000256" key="5">
    <source>
        <dbReference type="ARBA" id="ARBA00023098"/>
    </source>
</evidence>
<evidence type="ECO:0000256" key="6">
    <source>
        <dbReference type="PIRSR" id="PIRSR003085-1"/>
    </source>
</evidence>
<organism evidence="7 8">
    <name type="scientific">Novipirellula artificiosorum</name>
    <dbReference type="NCBI Taxonomy" id="2528016"/>
    <lineage>
        <taxon>Bacteria</taxon>
        <taxon>Pseudomonadati</taxon>
        <taxon>Planctomycetota</taxon>
        <taxon>Planctomycetia</taxon>
        <taxon>Pirellulales</taxon>
        <taxon>Pirellulaceae</taxon>
        <taxon>Novipirellula</taxon>
    </lineage>
</organism>
<dbReference type="RefSeq" id="WP_197231154.1">
    <property type="nucleotide sequence ID" value="NZ_SJPV01000002.1"/>
</dbReference>
<dbReference type="Proteomes" id="UP000319143">
    <property type="component" value="Unassembled WGS sequence"/>
</dbReference>
<evidence type="ECO:0000313" key="8">
    <source>
        <dbReference type="Proteomes" id="UP000319143"/>
    </source>
</evidence>
<dbReference type="Gene3D" id="3.40.50.150">
    <property type="entry name" value="Vaccinia Virus protein VP39"/>
    <property type="match status" value="1"/>
</dbReference>
<gene>
    <name evidence="7" type="primary">cfa_1</name>
    <name evidence="7" type="ORF">Poly41_17440</name>
</gene>
<dbReference type="PANTHER" id="PTHR43667">
    <property type="entry name" value="CYCLOPROPANE-FATTY-ACYL-PHOSPHOLIPID SYNTHASE"/>
    <property type="match status" value="1"/>
</dbReference>
<dbReference type="GO" id="GO:0032259">
    <property type="term" value="P:methylation"/>
    <property type="evidence" value="ECO:0007669"/>
    <property type="project" value="UniProtKB-KW"/>
</dbReference>
<feature type="active site" evidence="6">
    <location>
        <position position="362"/>
    </location>
</feature>
<comment type="caution">
    <text evidence="7">The sequence shown here is derived from an EMBL/GenBank/DDBJ whole genome shotgun (WGS) entry which is preliminary data.</text>
</comment>
<evidence type="ECO:0000256" key="3">
    <source>
        <dbReference type="ARBA" id="ARBA00022679"/>
    </source>
</evidence>
<dbReference type="EC" id="2.1.1.79" evidence="7"/>
<keyword evidence="3 7" id="KW-0808">Transferase</keyword>
<dbReference type="EMBL" id="SJPV01000002">
    <property type="protein sequence ID" value="TWU40909.1"/>
    <property type="molecule type" value="Genomic_DNA"/>
</dbReference>
<sequence length="392" mass="44752">MARIQEGQLTIEDRSGGFEFGHIADTHLAGTITVSDRRFYRSAVLGGALGAAESYLRGDWDSPDLTTVMRVMARNADTVSNLEKGISRVLRPFRALGNGLRRNTRSGSKRNIAAHYDLSNEFFALMLDPTMTYSSGIFPTPRSTLLEASIEKYDIVCRKLQLKPNDHVLEIGTGWGGFAEYAARQYGCRITTTTISDQQHAYAEKRFRAASLLDRITLLKQDYRELTGQYDKLVSIEMIEAVGEKYLPSYFEQCSQRLKPDGMMLLQAITLPDHRYGRYRKSVDFIQRYIFPGGFLPSISAIAACLGKTTDFRFFHAEDFGPHYAATLAQWRSNFWNNIEQVKQLGFDERFLRMWHYYLCYCEAGFQERQIGVSQLLLTKPLCRREPIQATL</sequence>
<dbReference type="Pfam" id="PF02353">
    <property type="entry name" value="CMAS"/>
    <property type="match status" value="1"/>
</dbReference>